<evidence type="ECO:0000256" key="1">
    <source>
        <dbReference type="SAM" id="MobiDB-lite"/>
    </source>
</evidence>
<keyword evidence="4" id="KW-1185">Reference proteome</keyword>
<dbReference type="AlphaFoldDB" id="A0A1D8AS00"/>
<reference evidence="3 4" key="1">
    <citation type="submission" date="2016-06" db="EMBL/GenBank/DDBJ databases">
        <title>Three novel species with peptidoglycan cell walls form the new genus Lacunisphaera gen. nov. in the family Opitutaceae of the verrucomicrobial subdivision 4.</title>
        <authorList>
            <person name="Rast P."/>
            <person name="Gloeckner I."/>
            <person name="Jogler M."/>
            <person name="Boedeker C."/>
            <person name="Jeske O."/>
            <person name="Wiegand S."/>
            <person name="Reinhardt R."/>
            <person name="Schumann P."/>
            <person name="Rohde M."/>
            <person name="Spring S."/>
            <person name="Gloeckner F.O."/>
            <person name="Jogler C."/>
        </authorList>
    </citation>
    <scope>NUCLEOTIDE SEQUENCE [LARGE SCALE GENOMIC DNA]</scope>
    <source>
        <strain evidence="3 4">IG16b</strain>
    </source>
</reference>
<feature type="compositionally biased region" description="Basic and acidic residues" evidence="1">
    <location>
        <begin position="119"/>
        <end position="133"/>
    </location>
</feature>
<feature type="signal peptide" evidence="2">
    <location>
        <begin position="1"/>
        <end position="21"/>
    </location>
</feature>
<dbReference type="OrthoDB" id="9892127at2"/>
<dbReference type="STRING" id="1838286.Verru16b_00723"/>
<dbReference type="Proteomes" id="UP000095228">
    <property type="component" value="Chromosome"/>
</dbReference>
<evidence type="ECO:0000313" key="3">
    <source>
        <dbReference type="EMBL" id="AOS43671.1"/>
    </source>
</evidence>
<feature type="region of interest" description="Disordered" evidence="1">
    <location>
        <begin position="21"/>
        <end position="221"/>
    </location>
</feature>
<feature type="compositionally biased region" description="Basic and acidic residues" evidence="1">
    <location>
        <begin position="63"/>
        <end position="73"/>
    </location>
</feature>
<sequence>MKYPVPLLAAVLLLNAGAQTAAPVPVPGAPSANRPRPATPAKATAAKAASGVKAVLPDPDLLDGSKYEPEKRPLYGMLSEIEMGEEEGGEQDRVSPNSGPAGQPPPPGQENKPGGAGPEQEKQGSAEKIEEGPAAKPEGAQAQKINAPEGAQQQAGGPQGSAREMQIGDATLQIQTEAKSPDVVGQEASKAQQYEKPTPAGQQSNTRNQGVEKGKVIPKGL</sequence>
<evidence type="ECO:0000256" key="2">
    <source>
        <dbReference type="SAM" id="SignalP"/>
    </source>
</evidence>
<accession>A0A1D8AS00</accession>
<gene>
    <name evidence="3" type="ORF">Verru16b_00723</name>
</gene>
<keyword evidence="2" id="KW-0732">Signal</keyword>
<name>A0A1D8AS00_9BACT</name>
<proteinExistence type="predicted"/>
<feature type="chain" id="PRO_5009105014" evidence="2">
    <location>
        <begin position="22"/>
        <end position="221"/>
    </location>
</feature>
<protein>
    <submittedName>
        <fullName evidence="3">Uncharacterized protein</fullName>
    </submittedName>
</protein>
<dbReference type="EMBL" id="CP016094">
    <property type="protein sequence ID" value="AOS43671.1"/>
    <property type="molecule type" value="Genomic_DNA"/>
</dbReference>
<dbReference type="RefSeq" id="WP_069961000.1">
    <property type="nucleotide sequence ID" value="NZ_CP016094.1"/>
</dbReference>
<dbReference type="KEGG" id="obg:Verru16b_00723"/>
<organism evidence="3 4">
    <name type="scientific">Lacunisphaera limnophila</name>
    <dbReference type="NCBI Taxonomy" id="1838286"/>
    <lineage>
        <taxon>Bacteria</taxon>
        <taxon>Pseudomonadati</taxon>
        <taxon>Verrucomicrobiota</taxon>
        <taxon>Opitutia</taxon>
        <taxon>Opitutales</taxon>
        <taxon>Opitutaceae</taxon>
        <taxon>Lacunisphaera</taxon>
    </lineage>
</organism>
<feature type="compositionally biased region" description="Low complexity" evidence="1">
    <location>
        <begin position="39"/>
        <end position="49"/>
    </location>
</feature>
<evidence type="ECO:0000313" key="4">
    <source>
        <dbReference type="Proteomes" id="UP000095228"/>
    </source>
</evidence>
<feature type="compositionally biased region" description="Low complexity" evidence="1">
    <location>
        <begin position="147"/>
        <end position="162"/>
    </location>
</feature>
<feature type="compositionally biased region" description="Polar residues" evidence="1">
    <location>
        <begin position="200"/>
        <end position="209"/>
    </location>
</feature>